<evidence type="ECO:0000313" key="1">
    <source>
        <dbReference type="EMBL" id="KAK3723682.1"/>
    </source>
</evidence>
<comment type="caution">
    <text evidence="1">The sequence shown here is derived from an EMBL/GenBank/DDBJ whole genome shotgun (WGS) entry which is preliminary data.</text>
</comment>
<accession>A0ACC3NV27</accession>
<evidence type="ECO:0000313" key="2">
    <source>
        <dbReference type="Proteomes" id="UP001281147"/>
    </source>
</evidence>
<proteinExistence type="predicted"/>
<dbReference type="Proteomes" id="UP001281147">
    <property type="component" value="Unassembled WGS sequence"/>
</dbReference>
<dbReference type="EMBL" id="JAUTXU010000008">
    <property type="protein sequence ID" value="KAK3723682.1"/>
    <property type="molecule type" value="Genomic_DNA"/>
</dbReference>
<name>A0ACC3NV27_9PEZI</name>
<organism evidence="1 2">
    <name type="scientific">Vermiconidia calcicola</name>
    <dbReference type="NCBI Taxonomy" id="1690605"/>
    <lineage>
        <taxon>Eukaryota</taxon>
        <taxon>Fungi</taxon>
        <taxon>Dikarya</taxon>
        <taxon>Ascomycota</taxon>
        <taxon>Pezizomycotina</taxon>
        <taxon>Dothideomycetes</taxon>
        <taxon>Dothideomycetidae</taxon>
        <taxon>Mycosphaerellales</taxon>
        <taxon>Extremaceae</taxon>
        <taxon>Vermiconidia</taxon>
    </lineage>
</organism>
<reference evidence="1" key="1">
    <citation type="submission" date="2023-07" db="EMBL/GenBank/DDBJ databases">
        <title>Black Yeasts Isolated from many extreme environments.</title>
        <authorList>
            <person name="Coleine C."/>
            <person name="Stajich J.E."/>
            <person name="Selbmann L."/>
        </authorList>
    </citation>
    <scope>NUCLEOTIDE SEQUENCE</scope>
    <source>
        <strain evidence="1">CCFEE 5714</strain>
    </source>
</reference>
<sequence>MPMQSTQYARRPTNGEVWNGWRASQPAHTSSPSSSCDKAEISAVDKREDAVKAREVAVSKREDAVKAREAALPISAPAGHGGYAIVRESQTIALARAKKIASSYGKEHTAPKKRKIAATVEVKDDEGGETGVNASSKKSRANEDPVVKMENDEVEVVAEVAKRGTKHNKSTKIKLENLEPEPIERESEVGNNVKMEQDDE</sequence>
<protein>
    <submittedName>
        <fullName evidence="1">Uncharacterized protein</fullName>
    </submittedName>
</protein>
<gene>
    <name evidence="1" type="ORF">LTR37_001563</name>
</gene>
<keyword evidence="2" id="KW-1185">Reference proteome</keyword>